<sequence length="184" mass="21115">MRFSSFQNLKELAIRFVGKYRLTDESFKSDLPTETLLQLRMNVDGLLPSSIESNALSYAYRPINVFLEHPENIGKQECKLLSLEEEIYAPFLAVNPENKIRINNCPIVCDCSIKWLFDAPKDWWMRVEAGEPNIGLQCDDSRSLYFYSDYDFRSCPKTNILKYFIPDSDSKTSGGEKPSPTSMG</sequence>
<keyword evidence="2" id="KW-1185">Reference proteome</keyword>
<proteinExistence type="predicted"/>
<name>A0A1Y3AMN5_EURMA</name>
<dbReference type="Proteomes" id="UP000194236">
    <property type="component" value="Unassembled WGS sequence"/>
</dbReference>
<evidence type="ECO:0000313" key="1">
    <source>
        <dbReference type="EMBL" id="OTF69709.1"/>
    </source>
</evidence>
<comment type="caution">
    <text evidence="1">The sequence shown here is derived from an EMBL/GenBank/DDBJ whole genome shotgun (WGS) entry which is preliminary data.</text>
</comment>
<organism evidence="1 2">
    <name type="scientific">Euroglyphus maynei</name>
    <name type="common">Mayne's house dust mite</name>
    <dbReference type="NCBI Taxonomy" id="6958"/>
    <lineage>
        <taxon>Eukaryota</taxon>
        <taxon>Metazoa</taxon>
        <taxon>Ecdysozoa</taxon>
        <taxon>Arthropoda</taxon>
        <taxon>Chelicerata</taxon>
        <taxon>Arachnida</taxon>
        <taxon>Acari</taxon>
        <taxon>Acariformes</taxon>
        <taxon>Sarcoptiformes</taxon>
        <taxon>Astigmata</taxon>
        <taxon>Psoroptidia</taxon>
        <taxon>Analgoidea</taxon>
        <taxon>Pyroglyphidae</taxon>
        <taxon>Pyroglyphinae</taxon>
        <taxon>Euroglyphus</taxon>
    </lineage>
</organism>
<dbReference type="EMBL" id="MUJZ01069175">
    <property type="protein sequence ID" value="OTF69709.1"/>
    <property type="molecule type" value="Genomic_DNA"/>
</dbReference>
<dbReference type="AlphaFoldDB" id="A0A1Y3AMN5"/>
<gene>
    <name evidence="1" type="ORF">BLA29_009491</name>
</gene>
<feature type="non-terminal residue" evidence="1">
    <location>
        <position position="184"/>
    </location>
</feature>
<accession>A0A1Y3AMN5</accession>
<evidence type="ECO:0000313" key="2">
    <source>
        <dbReference type="Proteomes" id="UP000194236"/>
    </source>
</evidence>
<protein>
    <submittedName>
        <fullName evidence="1">Uncharacterized protein</fullName>
    </submittedName>
</protein>
<reference evidence="1 2" key="1">
    <citation type="submission" date="2017-03" db="EMBL/GenBank/DDBJ databases">
        <title>Genome Survey of Euroglyphus maynei.</title>
        <authorList>
            <person name="Arlian L.G."/>
            <person name="Morgan M.S."/>
            <person name="Rider S.D."/>
        </authorList>
    </citation>
    <scope>NUCLEOTIDE SEQUENCE [LARGE SCALE GENOMIC DNA]</scope>
    <source>
        <strain evidence="1">Arlian Lab</strain>
        <tissue evidence="1">Whole body</tissue>
    </source>
</reference>